<dbReference type="PANTHER" id="PTHR46082">
    <property type="entry name" value="ATP/GTP-BINDING PROTEIN-RELATED"/>
    <property type="match status" value="1"/>
</dbReference>
<feature type="compositionally biased region" description="Basic and acidic residues" evidence="1">
    <location>
        <begin position="199"/>
        <end position="211"/>
    </location>
</feature>
<dbReference type="Gene3D" id="3.40.50.1580">
    <property type="entry name" value="Nucleoside phosphorylase domain"/>
    <property type="match status" value="1"/>
</dbReference>
<dbReference type="InterPro" id="IPR035994">
    <property type="entry name" value="Nucleoside_phosphorylase_sf"/>
</dbReference>
<keyword evidence="3" id="KW-1185">Reference proteome</keyword>
<evidence type="ECO:0000313" key="3">
    <source>
        <dbReference type="Proteomes" id="UP000717696"/>
    </source>
</evidence>
<proteinExistence type="predicted"/>
<evidence type="ECO:0000256" key="1">
    <source>
        <dbReference type="SAM" id="MobiDB-lite"/>
    </source>
</evidence>
<evidence type="ECO:0000313" key="2">
    <source>
        <dbReference type="EMBL" id="KAH7111914.1"/>
    </source>
</evidence>
<protein>
    <submittedName>
        <fullName evidence="2">Uncharacterized protein</fullName>
    </submittedName>
</protein>
<dbReference type="InterPro" id="IPR053137">
    <property type="entry name" value="NLR-like"/>
</dbReference>
<reference evidence="2" key="1">
    <citation type="journal article" date="2021" name="Nat. Commun.">
        <title>Genetic determinants of endophytism in the Arabidopsis root mycobiome.</title>
        <authorList>
            <person name="Mesny F."/>
            <person name="Miyauchi S."/>
            <person name="Thiergart T."/>
            <person name="Pickel B."/>
            <person name="Atanasova L."/>
            <person name="Karlsson M."/>
            <person name="Huettel B."/>
            <person name="Barry K.W."/>
            <person name="Haridas S."/>
            <person name="Chen C."/>
            <person name="Bauer D."/>
            <person name="Andreopoulos W."/>
            <person name="Pangilinan J."/>
            <person name="LaButti K."/>
            <person name="Riley R."/>
            <person name="Lipzen A."/>
            <person name="Clum A."/>
            <person name="Drula E."/>
            <person name="Henrissat B."/>
            <person name="Kohler A."/>
            <person name="Grigoriev I.V."/>
            <person name="Martin F.M."/>
            <person name="Hacquard S."/>
        </authorList>
    </citation>
    <scope>NUCLEOTIDE SEQUENCE</scope>
    <source>
        <strain evidence="2">MPI-CAGE-AT-0021</strain>
    </source>
</reference>
<name>A0A9P9D3T9_9HYPO</name>
<dbReference type="GO" id="GO:0009116">
    <property type="term" value="P:nucleoside metabolic process"/>
    <property type="evidence" value="ECO:0007669"/>
    <property type="project" value="InterPro"/>
</dbReference>
<organism evidence="2 3">
    <name type="scientific">Dactylonectria estremocensis</name>
    <dbReference type="NCBI Taxonomy" id="1079267"/>
    <lineage>
        <taxon>Eukaryota</taxon>
        <taxon>Fungi</taxon>
        <taxon>Dikarya</taxon>
        <taxon>Ascomycota</taxon>
        <taxon>Pezizomycotina</taxon>
        <taxon>Sordariomycetes</taxon>
        <taxon>Hypocreomycetidae</taxon>
        <taxon>Hypocreales</taxon>
        <taxon>Nectriaceae</taxon>
        <taxon>Dactylonectria</taxon>
    </lineage>
</organism>
<dbReference type="EMBL" id="JAGMUU010000053">
    <property type="protein sequence ID" value="KAH7111914.1"/>
    <property type="molecule type" value="Genomic_DNA"/>
</dbReference>
<dbReference type="PANTHER" id="PTHR46082:SF11">
    <property type="entry name" value="AAA+ ATPASE DOMAIN-CONTAINING PROTEIN-RELATED"/>
    <property type="match status" value="1"/>
</dbReference>
<gene>
    <name evidence="2" type="ORF">B0J13DRAFT_461584</name>
</gene>
<comment type="caution">
    <text evidence="2">The sequence shown here is derived from an EMBL/GenBank/DDBJ whole genome shotgun (WGS) entry which is preliminary data.</text>
</comment>
<dbReference type="AlphaFoldDB" id="A0A9P9D3T9"/>
<feature type="region of interest" description="Disordered" evidence="1">
    <location>
        <begin position="183"/>
        <end position="211"/>
    </location>
</feature>
<feature type="non-terminal residue" evidence="2">
    <location>
        <position position="1"/>
    </location>
</feature>
<dbReference type="GO" id="GO:0003824">
    <property type="term" value="F:catalytic activity"/>
    <property type="evidence" value="ECO:0007669"/>
    <property type="project" value="InterPro"/>
</dbReference>
<accession>A0A9P9D3T9</accession>
<dbReference type="Proteomes" id="UP000717696">
    <property type="component" value="Unassembled WGS sequence"/>
</dbReference>
<sequence length="211" mass="22682">FPLARSSDYVFNAGAVCGHYVVLATLPPGQPYGTGSAGALAGQVKMFFPNLRFGLLVGVAAGLPNLSRSPPRDIRLGDVLVALPDGDSAGLIAYELGKEVGENTVQLLYGGHVLSKMETVIRSAIGKIELKAPKYADVFLPHYQRIQDEEHANSTSVDPGQDRDAILSCCLLDSKGRMFPTGKADFGKADSGRPGYGEYRMRRSATHERKE</sequence>
<dbReference type="OrthoDB" id="1658288at2759"/>